<name>A0ABR0BQ52_PURLI</name>
<feature type="region of interest" description="Disordered" evidence="1">
    <location>
        <begin position="149"/>
        <end position="171"/>
    </location>
</feature>
<dbReference type="Proteomes" id="UP001287286">
    <property type="component" value="Unassembled WGS sequence"/>
</dbReference>
<reference evidence="2 3" key="1">
    <citation type="journal article" date="2024" name="Microbiol. Resour. Announc.">
        <title>Genome annotations for the ascomycete fungi Trichoderma harzianum, Trichoderma aggressivum, and Purpureocillium lilacinum.</title>
        <authorList>
            <person name="Beijen E.P.W."/>
            <person name="Ohm R.A."/>
        </authorList>
    </citation>
    <scope>NUCLEOTIDE SEQUENCE [LARGE SCALE GENOMIC DNA]</scope>
    <source>
        <strain evidence="2 3">CBS 150709</strain>
    </source>
</reference>
<accession>A0ABR0BQ52</accession>
<sequence>MCSGRSGASLGPLVEAFAVVQGTFAVLVPRDSRLRALVLALVHTQVPVLVPVLPGLRPSRRCFQFAVCRRPRVTPSTVSSLPCLRSGPGQLSRQVRRTLWLPQLLRDLSRFLLPFIFSSTALLSFARRFPGILAQAATPYSAAALRATASRDPKPDPRHHLGPCARRVPRRVLPDPTTTPCVVARPSKTWSLLFALRASSSYDRSTSVEARDTRLKQAPRPFAARSTILRISPLAAKPPRRSESSLAVALAPSRLSRSPEPYLQISALPTPLDRLIRPTSGV</sequence>
<keyword evidence="3" id="KW-1185">Reference proteome</keyword>
<organism evidence="2 3">
    <name type="scientific">Purpureocillium lilacinum</name>
    <name type="common">Paecilomyces lilacinus</name>
    <dbReference type="NCBI Taxonomy" id="33203"/>
    <lineage>
        <taxon>Eukaryota</taxon>
        <taxon>Fungi</taxon>
        <taxon>Dikarya</taxon>
        <taxon>Ascomycota</taxon>
        <taxon>Pezizomycotina</taxon>
        <taxon>Sordariomycetes</taxon>
        <taxon>Hypocreomycetidae</taxon>
        <taxon>Hypocreales</taxon>
        <taxon>Ophiocordycipitaceae</taxon>
        <taxon>Purpureocillium</taxon>
    </lineage>
</organism>
<evidence type="ECO:0000313" key="2">
    <source>
        <dbReference type="EMBL" id="KAK4086174.1"/>
    </source>
</evidence>
<evidence type="ECO:0000313" key="3">
    <source>
        <dbReference type="Proteomes" id="UP001287286"/>
    </source>
</evidence>
<dbReference type="EMBL" id="JAWRVI010000043">
    <property type="protein sequence ID" value="KAK4086174.1"/>
    <property type="molecule type" value="Genomic_DNA"/>
</dbReference>
<comment type="caution">
    <text evidence="2">The sequence shown here is derived from an EMBL/GenBank/DDBJ whole genome shotgun (WGS) entry which is preliminary data.</text>
</comment>
<proteinExistence type="predicted"/>
<protein>
    <submittedName>
        <fullName evidence="2">Uncharacterized protein</fullName>
    </submittedName>
</protein>
<feature type="compositionally biased region" description="Basic and acidic residues" evidence="1">
    <location>
        <begin position="149"/>
        <end position="159"/>
    </location>
</feature>
<gene>
    <name evidence="2" type="ORF">Purlil1_9486</name>
</gene>
<evidence type="ECO:0000256" key="1">
    <source>
        <dbReference type="SAM" id="MobiDB-lite"/>
    </source>
</evidence>